<keyword evidence="2" id="KW-0677">Repeat</keyword>
<feature type="non-terminal residue" evidence="5">
    <location>
        <position position="128"/>
    </location>
</feature>
<dbReference type="AlphaFoldDB" id="A0AA38GEF2"/>
<dbReference type="Pfam" id="PF08263">
    <property type="entry name" value="LRRNT_2"/>
    <property type="match status" value="1"/>
</dbReference>
<keyword evidence="6" id="KW-1185">Reference proteome</keyword>
<keyword evidence="3" id="KW-0732">Signal</keyword>
<proteinExistence type="predicted"/>
<feature type="domain" description="Leucine-rich repeat-containing N-terminal plant-type" evidence="4">
    <location>
        <begin position="30"/>
        <end position="67"/>
    </location>
</feature>
<accession>A0AA38GEF2</accession>
<dbReference type="Proteomes" id="UP000824469">
    <property type="component" value="Unassembled WGS sequence"/>
</dbReference>
<evidence type="ECO:0000256" key="2">
    <source>
        <dbReference type="ARBA" id="ARBA00022737"/>
    </source>
</evidence>
<dbReference type="Gene3D" id="3.80.10.10">
    <property type="entry name" value="Ribonuclease Inhibitor"/>
    <property type="match status" value="1"/>
</dbReference>
<evidence type="ECO:0000313" key="6">
    <source>
        <dbReference type="Proteomes" id="UP000824469"/>
    </source>
</evidence>
<organism evidence="5 6">
    <name type="scientific">Taxus chinensis</name>
    <name type="common">Chinese yew</name>
    <name type="synonym">Taxus wallichiana var. chinensis</name>
    <dbReference type="NCBI Taxonomy" id="29808"/>
    <lineage>
        <taxon>Eukaryota</taxon>
        <taxon>Viridiplantae</taxon>
        <taxon>Streptophyta</taxon>
        <taxon>Embryophyta</taxon>
        <taxon>Tracheophyta</taxon>
        <taxon>Spermatophyta</taxon>
        <taxon>Pinopsida</taxon>
        <taxon>Pinidae</taxon>
        <taxon>Conifers II</taxon>
        <taxon>Cupressales</taxon>
        <taxon>Taxaceae</taxon>
        <taxon>Taxus</taxon>
    </lineage>
</organism>
<gene>
    <name evidence="5" type="ORF">KI387_021657</name>
</gene>
<evidence type="ECO:0000256" key="3">
    <source>
        <dbReference type="SAM" id="SignalP"/>
    </source>
</evidence>
<dbReference type="EMBL" id="JAHRHJ020000004">
    <property type="protein sequence ID" value="KAH9319888.1"/>
    <property type="molecule type" value="Genomic_DNA"/>
</dbReference>
<evidence type="ECO:0000259" key="4">
    <source>
        <dbReference type="Pfam" id="PF08263"/>
    </source>
</evidence>
<evidence type="ECO:0000313" key="5">
    <source>
        <dbReference type="EMBL" id="KAH9319888.1"/>
    </source>
</evidence>
<evidence type="ECO:0000256" key="1">
    <source>
        <dbReference type="ARBA" id="ARBA00022614"/>
    </source>
</evidence>
<comment type="caution">
    <text evidence="5">The sequence shown here is derived from an EMBL/GenBank/DDBJ whole genome shotgun (WGS) entry which is preliminary data.</text>
</comment>
<dbReference type="InterPro" id="IPR013210">
    <property type="entry name" value="LRR_N_plant-typ"/>
</dbReference>
<sequence>MEKYWSAICLGILTTCCCTTVTSNVECLRNERVILLAVKAQWYDQSSVALNSWKGLNCCEWLGVQCSNFNSHVIQLHFAYFLGYSTGPGALTDGDTPTPPSLVPLMFKLKYLEYLDLSYNGLTGALPR</sequence>
<reference evidence="5 6" key="1">
    <citation type="journal article" date="2021" name="Nat. Plants">
        <title>The Taxus genome provides insights into paclitaxel biosynthesis.</title>
        <authorList>
            <person name="Xiong X."/>
            <person name="Gou J."/>
            <person name="Liao Q."/>
            <person name="Li Y."/>
            <person name="Zhou Q."/>
            <person name="Bi G."/>
            <person name="Li C."/>
            <person name="Du R."/>
            <person name="Wang X."/>
            <person name="Sun T."/>
            <person name="Guo L."/>
            <person name="Liang H."/>
            <person name="Lu P."/>
            <person name="Wu Y."/>
            <person name="Zhang Z."/>
            <person name="Ro D.K."/>
            <person name="Shang Y."/>
            <person name="Huang S."/>
            <person name="Yan J."/>
        </authorList>
    </citation>
    <scope>NUCLEOTIDE SEQUENCE [LARGE SCALE GENOMIC DNA]</scope>
    <source>
        <strain evidence="5">Ta-2019</strain>
    </source>
</reference>
<dbReference type="PANTHER" id="PTHR48058:SF28">
    <property type="entry name" value="OS04G0122000 PROTEIN"/>
    <property type="match status" value="1"/>
</dbReference>
<name>A0AA38GEF2_TAXCH</name>
<feature type="signal peptide" evidence="3">
    <location>
        <begin position="1"/>
        <end position="23"/>
    </location>
</feature>
<dbReference type="PANTHER" id="PTHR48058">
    <property type="entry name" value="LRR RECEPTOR-LIKE SERINE/THREONINE-PROTEIN KINASE FLS2-RELATED"/>
    <property type="match status" value="1"/>
</dbReference>
<dbReference type="InterPro" id="IPR032675">
    <property type="entry name" value="LRR_dom_sf"/>
</dbReference>
<protein>
    <recommendedName>
        <fullName evidence="4">Leucine-rich repeat-containing N-terminal plant-type domain-containing protein</fullName>
    </recommendedName>
</protein>
<keyword evidence="1" id="KW-0433">Leucine-rich repeat</keyword>
<dbReference type="SUPFAM" id="SSF52058">
    <property type="entry name" value="L domain-like"/>
    <property type="match status" value="1"/>
</dbReference>
<feature type="chain" id="PRO_5041213206" description="Leucine-rich repeat-containing N-terminal plant-type domain-containing protein" evidence="3">
    <location>
        <begin position="24"/>
        <end position="128"/>
    </location>
</feature>